<dbReference type="InterPro" id="IPR013321">
    <property type="entry name" value="Arc_rbn_hlx_hlx"/>
</dbReference>
<protein>
    <submittedName>
        <fullName evidence="3">RelB/DinJ family addiction module antitoxin</fullName>
    </submittedName>
</protein>
<dbReference type="GO" id="GO:0000987">
    <property type="term" value="F:cis-regulatory region sequence-specific DNA binding"/>
    <property type="evidence" value="ECO:0007669"/>
    <property type="project" value="InterPro"/>
</dbReference>
<dbReference type="GO" id="GO:0044010">
    <property type="term" value="P:single-species biofilm formation"/>
    <property type="evidence" value="ECO:0007669"/>
    <property type="project" value="InterPro"/>
</dbReference>
<dbReference type="NCBIfam" id="TIGR02384">
    <property type="entry name" value="RelB_DinJ"/>
    <property type="match status" value="1"/>
</dbReference>
<comment type="similarity">
    <text evidence="1">Belongs to the RelB/DinJ antitoxin family.</text>
</comment>
<reference evidence="3 4" key="1">
    <citation type="journal article" date="2015" name="Nature">
        <title>rRNA introns, odd ribosomes, and small enigmatic genomes across a large radiation of phyla.</title>
        <authorList>
            <person name="Brown C.T."/>
            <person name="Hug L.A."/>
            <person name="Thomas B.C."/>
            <person name="Sharon I."/>
            <person name="Castelle C.J."/>
            <person name="Singh A."/>
            <person name="Wilkins M.J."/>
            <person name="Williams K.H."/>
            <person name="Banfield J.F."/>
        </authorList>
    </citation>
    <scope>NUCLEOTIDE SEQUENCE [LARGE SCALE GENOMIC DNA]</scope>
</reference>
<proteinExistence type="inferred from homology"/>
<evidence type="ECO:0000313" key="3">
    <source>
        <dbReference type="EMBL" id="KKR43673.1"/>
    </source>
</evidence>
<sequence length="90" mass="10439">MAQTVINFNTDAKLKSEAKQVLDEMGLNFSIALNAYLRRLIIEKRIEFTVPEIPNARLIKAFKDAEKEYKSGKMKVYKTHEDLEKHLLSL</sequence>
<organism evidence="3 4">
    <name type="scientific">Candidatus Nomurabacteria bacterium GW2011_GWF2_40_12</name>
    <dbReference type="NCBI Taxonomy" id="1618776"/>
    <lineage>
        <taxon>Bacteria</taxon>
        <taxon>Candidatus Nomuraibacteriota</taxon>
    </lineage>
</organism>
<dbReference type="Gene3D" id="1.10.1220.10">
    <property type="entry name" value="Met repressor-like"/>
    <property type="match status" value="1"/>
</dbReference>
<dbReference type="Pfam" id="PF04221">
    <property type="entry name" value="RelB"/>
    <property type="match status" value="1"/>
</dbReference>
<dbReference type="EMBL" id="LBYC01000002">
    <property type="protein sequence ID" value="KKR43673.1"/>
    <property type="molecule type" value="Genomic_DNA"/>
</dbReference>
<dbReference type="PANTHER" id="PTHR38781:SF1">
    <property type="entry name" value="ANTITOXIN DINJ-RELATED"/>
    <property type="match status" value="1"/>
</dbReference>
<dbReference type="GO" id="GO:0006355">
    <property type="term" value="P:regulation of DNA-templated transcription"/>
    <property type="evidence" value="ECO:0007669"/>
    <property type="project" value="InterPro"/>
</dbReference>
<dbReference type="InterPro" id="IPR026262">
    <property type="entry name" value="DinJ"/>
</dbReference>
<dbReference type="PANTHER" id="PTHR38781">
    <property type="entry name" value="ANTITOXIN DINJ-RELATED"/>
    <property type="match status" value="1"/>
</dbReference>
<evidence type="ECO:0000256" key="1">
    <source>
        <dbReference type="ARBA" id="ARBA00010562"/>
    </source>
</evidence>
<comment type="caution">
    <text evidence="3">The sequence shown here is derived from an EMBL/GenBank/DDBJ whole genome shotgun (WGS) entry which is preliminary data.</text>
</comment>
<dbReference type="AlphaFoldDB" id="A0A0G0QU31"/>
<keyword evidence="2" id="KW-1277">Toxin-antitoxin system</keyword>
<evidence type="ECO:0000256" key="2">
    <source>
        <dbReference type="ARBA" id="ARBA00022649"/>
    </source>
</evidence>
<accession>A0A0G0QU31</accession>
<gene>
    <name evidence="3" type="ORF">UT78_C0002G0023</name>
</gene>
<dbReference type="Proteomes" id="UP000034301">
    <property type="component" value="Unassembled WGS sequence"/>
</dbReference>
<name>A0A0G0QU31_9BACT</name>
<dbReference type="GO" id="GO:0015643">
    <property type="term" value="F:toxic substance binding"/>
    <property type="evidence" value="ECO:0007669"/>
    <property type="project" value="InterPro"/>
</dbReference>
<dbReference type="PIRSF" id="PIRSF003108">
    <property type="entry name" value="DinJ"/>
    <property type="match status" value="1"/>
</dbReference>
<dbReference type="GO" id="GO:0006351">
    <property type="term" value="P:DNA-templated transcription"/>
    <property type="evidence" value="ECO:0007669"/>
    <property type="project" value="TreeGrafter"/>
</dbReference>
<dbReference type="InterPro" id="IPR007337">
    <property type="entry name" value="RelB/DinJ"/>
</dbReference>
<evidence type="ECO:0000313" key="4">
    <source>
        <dbReference type="Proteomes" id="UP000034301"/>
    </source>
</evidence>